<feature type="domain" description="PAS" evidence="10">
    <location>
        <begin position="269"/>
        <end position="312"/>
    </location>
</feature>
<organism evidence="12 13">
    <name type="scientific">Domibacillus mangrovi</name>
    <dbReference type="NCBI Taxonomy" id="1714354"/>
    <lineage>
        <taxon>Bacteria</taxon>
        <taxon>Bacillati</taxon>
        <taxon>Bacillota</taxon>
        <taxon>Bacilli</taxon>
        <taxon>Bacillales</taxon>
        <taxon>Bacillaceae</taxon>
        <taxon>Domibacillus</taxon>
    </lineage>
</organism>
<dbReference type="Pfam" id="PF00512">
    <property type="entry name" value="HisKA"/>
    <property type="match status" value="1"/>
</dbReference>
<evidence type="ECO:0000259" key="10">
    <source>
        <dbReference type="PROSITE" id="PS50112"/>
    </source>
</evidence>
<dbReference type="Gene3D" id="3.30.565.10">
    <property type="entry name" value="Histidine kinase-like ATPase, C-terminal domain"/>
    <property type="match status" value="1"/>
</dbReference>
<protein>
    <recommendedName>
        <fullName evidence="2">histidine kinase</fullName>
        <ecNumber evidence="2">2.7.13.3</ecNumber>
    </recommendedName>
</protein>
<evidence type="ECO:0000256" key="6">
    <source>
        <dbReference type="ARBA" id="ARBA00022777"/>
    </source>
</evidence>
<dbReference type="CDD" id="cd00082">
    <property type="entry name" value="HisKA"/>
    <property type="match status" value="1"/>
</dbReference>
<dbReference type="SUPFAM" id="SSF55785">
    <property type="entry name" value="PYP-like sensor domain (PAS domain)"/>
    <property type="match status" value="3"/>
</dbReference>
<dbReference type="SMART" id="SM00388">
    <property type="entry name" value="HisKA"/>
    <property type="match status" value="1"/>
</dbReference>
<evidence type="ECO:0000256" key="1">
    <source>
        <dbReference type="ARBA" id="ARBA00000085"/>
    </source>
</evidence>
<dbReference type="GO" id="GO:0000155">
    <property type="term" value="F:phosphorelay sensor kinase activity"/>
    <property type="evidence" value="ECO:0007669"/>
    <property type="project" value="InterPro"/>
</dbReference>
<dbReference type="EC" id="2.7.13.3" evidence="2"/>
<reference evidence="12 13" key="1">
    <citation type="submission" date="2016-12" db="EMBL/GenBank/DDBJ databases">
        <title>Domibacillus sp. SAOS 44 whole genome sequencing.</title>
        <authorList>
            <person name="Verma A."/>
            <person name="Krishnamurthi S."/>
        </authorList>
    </citation>
    <scope>NUCLEOTIDE SEQUENCE [LARGE SCALE GENOMIC DNA]</scope>
    <source>
        <strain evidence="12 13">SAOS 44</strain>
    </source>
</reference>
<dbReference type="InterPro" id="IPR036097">
    <property type="entry name" value="HisK_dim/P_sf"/>
</dbReference>
<dbReference type="Pfam" id="PF02518">
    <property type="entry name" value="HATPase_c"/>
    <property type="match status" value="1"/>
</dbReference>
<evidence type="ECO:0000256" key="7">
    <source>
        <dbReference type="ARBA" id="ARBA00022840"/>
    </source>
</evidence>
<sequence length="617" mass="70633">MGILSNEGKMQKTALKETFSWFAETSKELLIVLDTKGRIKYINASLEKALHYELSEVEGMNYLEFVHKDDRNKSNELLYVLQHNQFFLPYTNRYCRKDGTYITLLWRNAKVTKEGWIQAIAQRVEESSDPLGESMINSIGLSNFFEITDEAAVICDLEGRVLLGNSVFERLYEWKRQEIVGGFLPIIPKHLHHEINDINTELWKGKKIVHRQTFCMKKNGSIIPVALIVAPIIDDNGTFIAVSGIIKDLTELMKKATMIQQQNDSIASQERLLLDITENISDVITLFDITQFKILYASPSIEQLWGISSEEICKNPRVMKGKFYREDLKKMIKMLVSQSVVPRELEYKLKDESKTEERWIRTKITPFADENGQIIKSIGISRDITEWKKQNDTLKKQEKLGALGQLAAGMAHEIRNPLTTVKGLIQLLEEESDNDFYNKIIFKEIEQIESIVTEYLMLANPYEEIKYAHHNINDILTEIIQIMRPEALLHKVEMNKTLGDSLPFIYCEPKQMKQAIMNIFKNALQAMPSGGNMYITTSLLPNGSVAVEVRDEGSGISKEMIDRLGEPFYSNKERGTGLGLMVSYKIIENHCGTIQIESENENGTNVRIILPSEQCDK</sequence>
<keyword evidence="13" id="KW-1185">Reference proteome</keyword>
<evidence type="ECO:0000256" key="8">
    <source>
        <dbReference type="ARBA" id="ARBA00023012"/>
    </source>
</evidence>
<dbReference type="PANTHER" id="PTHR43065:SF34">
    <property type="entry name" value="SPORULATION KINASE A"/>
    <property type="match status" value="1"/>
</dbReference>
<dbReference type="Gene3D" id="1.10.287.130">
    <property type="match status" value="1"/>
</dbReference>
<feature type="domain" description="PAC" evidence="11">
    <location>
        <begin position="209"/>
        <end position="261"/>
    </location>
</feature>
<dbReference type="InterPro" id="IPR000700">
    <property type="entry name" value="PAS-assoc_C"/>
</dbReference>
<dbReference type="AlphaFoldDB" id="A0A1Q5P6H5"/>
<dbReference type="InterPro" id="IPR005467">
    <property type="entry name" value="His_kinase_dom"/>
</dbReference>
<dbReference type="Pfam" id="PF13426">
    <property type="entry name" value="PAS_9"/>
    <property type="match status" value="2"/>
</dbReference>
<keyword evidence="4" id="KW-0808">Transferase</keyword>
<evidence type="ECO:0000313" key="12">
    <source>
        <dbReference type="EMBL" id="OKL37856.1"/>
    </source>
</evidence>
<dbReference type="SMART" id="SM00387">
    <property type="entry name" value="HATPase_c"/>
    <property type="match status" value="1"/>
</dbReference>
<feature type="domain" description="PAS" evidence="10">
    <location>
        <begin position="15"/>
        <end position="85"/>
    </location>
</feature>
<evidence type="ECO:0000313" key="13">
    <source>
        <dbReference type="Proteomes" id="UP000186524"/>
    </source>
</evidence>
<dbReference type="Pfam" id="PF00989">
    <property type="entry name" value="PAS"/>
    <property type="match status" value="1"/>
</dbReference>
<keyword evidence="3" id="KW-0597">Phosphoprotein</keyword>
<evidence type="ECO:0000256" key="2">
    <source>
        <dbReference type="ARBA" id="ARBA00012438"/>
    </source>
</evidence>
<dbReference type="Proteomes" id="UP000186524">
    <property type="component" value="Unassembled WGS sequence"/>
</dbReference>
<dbReference type="GO" id="GO:0005524">
    <property type="term" value="F:ATP binding"/>
    <property type="evidence" value="ECO:0007669"/>
    <property type="project" value="UniProtKB-KW"/>
</dbReference>
<evidence type="ECO:0000256" key="5">
    <source>
        <dbReference type="ARBA" id="ARBA00022741"/>
    </source>
</evidence>
<dbReference type="EMBL" id="MRWQ01000001">
    <property type="protein sequence ID" value="OKL37856.1"/>
    <property type="molecule type" value="Genomic_DNA"/>
</dbReference>
<dbReference type="NCBIfam" id="TIGR00229">
    <property type="entry name" value="sensory_box"/>
    <property type="match status" value="3"/>
</dbReference>
<dbReference type="InterPro" id="IPR013767">
    <property type="entry name" value="PAS_fold"/>
</dbReference>
<comment type="caution">
    <text evidence="12">The sequence shown here is derived from an EMBL/GenBank/DDBJ whole genome shotgun (WGS) entry which is preliminary data.</text>
</comment>
<evidence type="ECO:0000256" key="3">
    <source>
        <dbReference type="ARBA" id="ARBA00022553"/>
    </source>
</evidence>
<dbReference type="CDD" id="cd00130">
    <property type="entry name" value="PAS"/>
    <property type="match status" value="3"/>
</dbReference>
<dbReference type="SUPFAM" id="SSF55874">
    <property type="entry name" value="ATPase domain of HSP90 chaperone/DNA topoisomerase II/histidine kinase"/>
    <property type="match status" value="1"/>
</dbReference>
<dbReference type="InterPro" id="IPR003594">
    <property type="entry name" value="HATPase_dom"/>
</dbReference>
<keyword evidence="6" id="KW-0418">Kinase</keyword>
<dbReference type="RefSeq" id="WP_073709870.1">
    <property type="nucleotide sequence ID" value="NZ_MRWQ01000001.1"/>
</dbReference>
<feature type="domain" description="Histidine kinase" evidence="9">
    <location>
        <begin position="409"/>
        <end position="614"/>
    </location>
</feature>
<evidence type="ECO:0000256" key="4">
    <source>
        <dbReference type="ARBA" id="ARBA00022679"/>
    </source>
</evidence>
<name>A0A1Q5P6H5_9BACI</name>
<keyword evidence="8" id="KW-0902">Two-component regulatory system</keyword>
<dbReference type="PROSITE" id="PS50109">
    <property type="entry name" value="HIS_KIN"/>
    <property type="match status" value="1"/>
</dbReference>
<dbReference type="Gene3D" id="3.30.450.20">
    <property type="entry name" value="PAS domain"/>
    <property type="match status" value="3"/>
</dbReference>
<comment type="catalytic activity">
    <reaction evidence="1">
        <text>ATP + protein L-histidine = ADP + protein N-phospho-L-histidine.</text>
        <dbReference type="EC" id="2.7.13.3"/>
    </reaction>
</comment>
<dbReference type="PRINTS" id="PR00344">
    <property type="entry name" value="BCTRLSENSOR"/>
</dbReference>
<accession>A0A1Q5P6H5</accession>
<dbReference type="PROSITE" id="PS50112">
    <property type="entry name" value="PAS"/>
    <property type="match status" value="2"/>
</dbReference>
<dbReference type="InterPro" id="IPR004358">
    <property type="entry name" value="Sig_transdc_His_kin-like_C"/>
</dbReference>
<dbReference type="SUPFAM" id="SSF47384">
    <property type="entry name" value="Homodimeric domain of signal transducing histidine kinase"/>
    <property type="match status" value="1"/>
</dbReference>
<dbReference type="STRING" id="1714354.BLL40_00005"/>
<evidence type="ECO:0000259" key="9">
    <source>
        <dbReference type="PROSITE" id="PS50109"/>
    </source>
</evidence>
<proteinExistence type="predicted"/>
<feature type="domain" description="PAC" evidence="11">
    <location>
        <begin position="343"/>
        <end position="396"/>
    </location>
</feature>
<dbReference type="InterPro" id="IPR036890">
    <property type="entry name" value="HATPase_C_sf"/>
</dbReference>
<dbReference type="OrthoDB" id="9815750at2"/>
<dbReference type="PANTHER" id="PTHR43065">
    <property type="entry name" value="SENSOR HISTIDINE KINASE"/>
    <property type="match status" value="1"/>
</dbReference>
<dbReference type="SMART" id="SM00086">
    <property type="entry name" value="PAC"/>
    <property type="match status" value="3"/>
</dbReference>
<dbReference type="GO" id="GO:0006355">
    <property type="term" value="P:regulation of DNA-templated transcription"/>
    <property type="evidence" value="ECO:0007669"/>
    <property type="project" value="InterPro"/>
</dbReference>
<dbReference type="InterPro" id="IPR001610">
    <property type="entry name" value="PAC"/>
</dbReference>
<dbReference type="SMART" id="SM00091">
    <property type="entry name" value="PAS"/>
    <property type="match status" value="3"/>
</dbReference>
<dbReference type="InterPro" id="IPR035965">
    <property type="entry name" value="PAS-like_dom_sf"/>
</dbReference>
<dbReference type="PROSITE" id="PS50113">
    <property type="entry name" value="PAC"/>
    <property type="match status" value="2"/>
</dbReference>
<dbReference type="InterPro" id="IPR003661">
    <property type="entry name" value="HisK_dim/P_dom"/>
</dbReference>
<gene>
    <name evidence="12" type="ORF">BLL40_00005</name>
</gene>
<keyword evidence="5" id="KW-0547">Nucleotide-binding</keyword>
<evidence type="ECO:0000259" key="11">
    <source>
        <dbReference type="PROSITE" id="PS50113"/>
    </source>
</evidence>
<dbReference type="InterPro" id="IPR000014">
    <property type="entry name" value="PAS"/>
</dbReference>
<keyword evidence="7" id="KW-0067">ATP-binding</keyword>